<organism evidence="1">
    <name type="scientific">Strombidium inclinatum</name>
    <dbReference type="NCBI Taxonomy" id="197538"/>
    <lineage>
        <taxon>Eukaryota</taxon>
        <taxon>Sar</taxon>
        <taxon>Alveolata</taxon>
        <taxon>Ciliophora</taxon>
        <taxon>Intramacronucleata</taxon>
        <taxon>Spirotrichea</taxon>
        <taxon>Oligotrichia</taxon>
        <taxon>Strombidiidae</taxon>
        <taxon>Strombidium</taxon>
    </lineage>
</organism>
<protein>
    <submittedName>
        <fullName evidence="1">Uncharacterized protein</fullName>
    </submittedName>
</protein>
<reference evidence="1" key="1">
    <citation type="submission" date="2021-01" db="EMBL/GenBank/DDBJ databases">
        <authorList>
            <person name="Corre E."/>
            <person name="Pelletier E."/>
            <person name="Niang G."/>
            <person name="Scheremetjew M."/>
            <person name="Finn R."/>
            <person name="Kale V."/>
            <person name="Holt S."/>
            <person name="Cochrane G."/>
            <person name="Meng A."/>
            <person name="Brown T."/>
            <person name="Cohen L."/>
        </authorList>
    </citation>
    <scope>NUCLEOTIDE SEQUENCE</scope>
    <source>
        <strain evidence="1">S3</strain>
    </source>
</reference>
<dbReference type="AlphaFoldDB" id="A0A7S3IVQ5"/>
<accession>A0A7S3IVQ5</accession>
<name>A0A7S3IVQ5_9SPIT</name>
<sequence length="163" mass="18308">MKFNQGVFEVPVLGSKLVLLEAVDLVRLPIARVRRQQVNRALLGRSAPAEHLFPVLAVLDIVEVCCVVVARFAFRVWLRPCVYFAPFTINRAGLVDDFEVDVEVQSRDLQVSSVITTHVGYELFISECRLISQEIAHRQGACFLIQLYARDGEVSPVALEIEV</sequence>
<proteinExistence type="predicted"/>
<dbReference type="EMBL" id="HBIH01032108">
    <property type="protein sequence ID" value="CAE0332176.1"/>
    <property type="molecule type" value="Transcribed_RNA"/>
</dbReference>
<evidence type="ECO:0000313" key="1">
    <source>
        <dbReference type="EMBL" id="CAE0332176.1"/>
    </source>
</evidence>
<gene>
    <name evidence="1" type="ORF">SINC0208_LOCUS12812</name>
</gene>